<keyword evidence="2" id="KW-0862">Zinc</keyword>
<gene>
    <name evidence="8" type="ORF">CEP51_001730</name>
</gene>
<sequence length="392" mass="44125">MHGSMHGCRLLRTFDTRQANSEMPRKGSKKVRTGCITCKVRKIKCDETRPSCQRCTNTGRICDGYAPPRQATPVGHPPVIYRRLGTKTDLRGLQYFCEVAAPRLLGPKSPHFWTHLGIQLSESEPIVKHSVLAISSLYETRDGQKTPPAMSKLALQHYNAAIQGLKTTQSDVLALLGCVLFICIELLQSNNETAIRHCAHGMAILERCDNPWAREHLAPIFRRISVLPLLFGGDDSTDLSRPMVLGFVSPSKFDSLDDAQVMMDDIFNRLKKLCSMEKQGLQFDQDMEREYIKSLLERWQFLINGLDVHAAASQEDGDYNTQYTSAMMRFQLCQACFDLFFCSGVTGDDDDARAFHRMLESAICFGELHTLQSTEFLSELGFARLLNCGDEI</sequence>
<evidence type="ECO:0000256" key="4">
    <source>
        <dbReference type="ARBA" id="ARBA00023125"/>
    </source>
</evidence>
<name>A0A428SF15_9HYPO</name>
<dbReference type="Proteomes" id="UP000287972">
    <property type="component" value="Unassembled WGS sequence"/>
</dbReference>
<keyword evidence="3" id="KW-0805">Transcription regulation</keyword>
<organism evidence="8 9">
    <name type="scientific">Fusarium floridanum</name>
    <dbReference type="NCBI Taxonomy" id="1325733"/>
    <lineage>
        <taxon>Eukaryota</taxon>
        <taxon>Fungi</taxon>
        <taxon>Dikarya</taxon>
        <taxon>Ascomycota</taxon>
        <taxon>Pezizomycotina</taxon>
        <taxon>Sordariomycetes</taxon>
        <taxon>Hypocreomycetidae</taxon>
        <taxon>Hypocreales</taxon>
        <taxon>Nectriaceae</taxon>
        <taxon>Fusarium</taxon>
        <taxon>Fusarium solani species complex</taxon>
    </lineage>
</organism>
<dbReference type="InterPro" id="IPR021858">
    <property type="entry name" value="Fun_TF"/>
</dbReference>
<dbReference type="InterPro" id="IPR036864">
    <property type="entry name" value="Zn2-C6_fun-type_DNA-bd_sf"/>
</dbReference>
<evidence type="ECO:0000256" key="5">
    <source>
        <dbReference type="ARBA" id="ARBA00023163"/>
    </source>
</evidence>
<keyword evidence="4" id="KW-0238">DNA-binding</keyword>
<dbReference type="Gene3D" id="4.10.240.10">
    <property type="entry name" value="Zn(2)-C6 fungal-type DNA-binding domain"/>
    <property type="match status" value="1"/>
</dbReference>
<dbReference type="InterPro" id="IPR001138">
    <property type="entry name" value="Zn2Cys6_DnaBD"/>
</dbReference>
<evidence type="ECO:0000256" key="1">
    <source>
        <dbReference type="ARBA" id="ARBA00022723"/>
    </source>
</evidence>
<keyword evidence="5" id="KW-0804">Transcription</keyword>
<keyword evidence="6" id="KW-0539">Nucleus</keyword>
<dbReference type="EMBL" id="NKCL01000023">
    <property type="protein sequence ID" value="RSL88371.1"/>
    <property type="molecule type" value="Genomic_DNA"/>
</dbReference>
<dbReference type="InterPro" id="IPR052360">
    <property type="entry name" value="Transcr_Regulatory_Proteins"/>
</dbReference>
<dbReference type="GO" id="GO:0008270">
    <property type="term" value="F:zinc ion binding"/>
    <property type="evidence" value="ECO:0007669"/>
    <property type="project" value="InterPro"/>
</dbReference>
<protein>
    <recommendedName>
        <fullName evidence="7">Zn(2)-C6 fungal-type domain-containing protein</fullName>
    </recommendedName>
</protein>
<dbReference type="SMART" id="SM00066">
    <property type="entry name" value="GAL4"/>
    <property type="match status" value="1"/>
</dbReference>
<proteinExistence type="predicted"/>
<evidence type="ECO:0000259" key="7">
    <source>
        <dbReference type="PROSITE" id="PS50048"/>
    </source>
</evidence>
<dbReference type="SUPFAM" id="SSF57701">
    <property type="entry name" value="Zn2/Cys6 DNA-binding domain"/>
    <property type="match status" value="1"/>
</dbReference>
<reference evidence="8 9" key="1">
    <citation type="submission" date="2017-06" db="EMBL/GenBank/DDBJ databases">
        <title>Comparative genomic analysis of Ambrosia Fusariam Clade fungi.</title>
        <authorList>
            <person name="Stajich J.E."/>
            <person name="Carrillo J."/>
            <person name="Kijimoto T."/>
            <person name="Eskalen A."/>
            <person name="O'Donnell K."/>
            <person name="Kasson M."/>
        </authorList>
    </citation>
    <scope>NUCLEOTIDE SEQUENCE [LARGE SCALE GENOMIC DNA]</scope>
    <source>
        <strain evidence="8 9">NRRL62606</strain>
    </source>
</reference>
<evidence type="ECO:0000313" key="8">
    <source>
        <dbReference type="EMBL" id="RSL88371.1"/>
    </source>
</evidence>
<evidence type="ECO:0000256" key="6">
    <source>
        <dbReference type="ARBA" id="ARBA00023242"/>
    </source>
</evidence>
<evidence type="ECO:0000256" key="2">
    <source>
        <dbReference type="ARBA" id="ARBA00022833"/>
    </source>
</evidence>
<feature type="domain" description="Zn(2)-C6 fungal-type" evidence="7">
    <location>
        <begin position="34"/>
        <end position="62"/>
    </location>
</feature>
<dbReference type="GO" id="GO:0000981">
    <property type="term" value="F:DNA-binding transcription factor activity, RNA polymerase II-specific"/>
    <property type="evidence" value="ECO:0007669"/>
    <property type="project" value="InterPro"/>
</dbReference>
<dbReference type="PROSITE" id="PS50048">
    <property type="entry name" value="ZN2_CY6_FUNGAL_2"/>
    <property type="match status" value="1"/>
</dbReference>
<keyword evidence="1" id="KW-0479">Metal-binding</keyword>
<dbReference type="PANTHER" id="PTHR36206">
    <property type="entry name" value="ASPERCRYPTIN BIOSYNTHESIS CLUSTER-SPECIFIC TRANSCRIPTION REGULATOR ATNN-RELATED"/>
    <property type="match status" value="1"/>
</dbReference>
<evidence type="ECO:0000313" key="9">
    <source>
        <dbReference type="Proteomes" id="UP000287972"/>
    </source>
</evidence>
<dbReference type="Pfam" id="PF11951">
    <property type="entry name" value="Fungal_trans_2"/>
    <property type="match status" value="1"/>
</dbReference>
<dbReference type="PANTHER" id="PTHR36206:SF16">
    <property type="entry name" value="TRANSCRIPTION FACTOR DOMAIN-CONTAINING PROTEIN-RELATED"/>
    <property type="match status" value="1"/>
</dbReference>
<accession>A0A428SF15</accession>
<dbReference type="Pfam" id="PF00172">
    <property type="entry name" value="Zn_clus"/>
    <property type="match status" value="1"/>
</dbReference>
<dbReference type="PROSITE" id="PS00463">
    <property type="entry name" value="ZN2_CY6_FUNGAL_1"/>
    <property type="match status" value="1"/>
</dbReference>
<dbReference type="AlphaFoldDB" id="A0A428SF15"/>
<dbReference type="GO" id="GO:0003677">
    <property type="term" value="F:DNA binding"/>
    <property type="evidence" value="ECO:0007669"/>
    <property type="project" value="UniProtKB-KW"/>
</dbReference>
<comment type="caution">
    <text evidence="8">The sequence shown here is derived from an EMBL/GenBank/DDBJ whole genome shotgun (WGS) entry which is preliminary data.</text>
</comment>
<dbReference type="CDD" id="cd00067">
    <property type="entry name" value="GAL4"/>
    <property type="match status" value="1"/>
</dbReference>
<evidence type="ECO:0000256" key="3">
    <source>
        <dbReference type="ARBA" id="ARBA00023015"/>
    </source>
</evidence>
<keyword evidence="9" id="KW-1185">Reference proteome</keyword>